<sequence length="112" mass="11969">MSPPVDVVTVRGAFGPDDATPLRERLDASFAAGARWVAIDLTFADPVDTDALASAARREGVVVCGGEDAVLRALTETGVTATPRILDVRIAARARRGDGLKRRFELLELPRL</sequence>
<dbReference type="InterPro" id="IPR036513">
    <property type="entry name" value="STAS_dom_sf"/>
</dbReference>
<gene>
    <name evidence="1" type="ORF">AVDCRST_MAG30-3354</name>
</gene>
<organism evidence="1">
    <name type="scientific">uncultured Solirubrobacteraceae bacterium</name>
    <dbReference type="NCBI Taxonomy" id="1162706"/>
    <lineage>
        <taxon>Bacteria</taxon>
        <taxon>Bacillati</taxon>
        <taxon>Actinomycetota</taxon>
        <taxon>Thermoleophilia</taxon>
        <taxon>Solirubrobacterales</taxon>
        <taxon>Solirubrobacteraceae</taxon>
        <taxon>environmental samples</taxon>
    </lineage>
</organism>
<proteinExistence type="predicted"/>
<dbReference type="EMBL" id="CADCVS010000436">
    <property type="protein sequence ID" value="CAA9525730.1"/>
    <property type="molecule type" value="Genomic_DNA"/>
</dbReference>
<name>A0A6J4TLV8_9ACTN</name>
<dbReference type="AlphaFoldDB" id="A0A6J4TLV8"/>
<reference evidence="1" key="1">
    <citation type="submission" date="2020-02" db="EMBL/GenBank/DDBJ databases">
        <authorList>
            <person name="Meier V. D."/>
        </authorList>
    </citation>
    <scope>NUCLEOTIDE SEQUENCE</scope>
    <source>
        <strain evidence="1">AVDCRST_MAG30</strain>
    </source>
</reference>
<evidence type="ECO:0008006" key="2">
    <source>
        <dbReference type="Google" id="ProtNLM"/>
    </source>
</evidence>
<protein>
    <recommendedName>
        <fullName evidence="2">STAS domain-containing protein</fullName>
    </recommendedName>
</protein>
<evidence type="ECO:0000313" key="1">
    <source>
        <dbReference type="EMBL" id="CAA9525730.1"/>
    </source>
</evidence>
<accession>A0A6J4TLV8</accession>
<dbReference type="Gene3D" id="3.30.750.24">
    <property type="entry name" value="STAS domain"/>
    <property type="match status" value="1"/>
</dbReference>